<dbReference type="Gene3D" id="3.40.47.10">
    <property type="match status" value="2"/>
</dbReference>
<feature type="active site" description="Proton acceptor" evidence="5">
    <location>
        <position position="385"/>
    </location>
</feature>
<dbReference type="InterPro" id="IPR020613">
    <property type="entry name" value="Thiolase_CS"/>
</dbReference>
<dbReference type="AlphaFoldDB" id="A0A6I8NL23"/>
<dbReference type="Proteomes" id="UP000002279">
    <property type="component" value="Chromosome 2"/>
</dbReference>
<dbReference type="SUPFAM" id="SSF53901">
    <property type="entry name" value="Thiolase-like"/>
    <property type="match status" value="2"/>
</dbReference>
<dbReference type="PROSITE" id="PS00099">
    <property type="entry name" value="THIOLASE_3"/>
    <property type="match status" value="1"/>
</dbReference>
<dbReference type="OrthoDB" id="5404651at2759"/>
<evidence type="ECO:0000256" key="3">
    <source>
        <dbReference type="ARBA" id="ARBA00022679"/>
    </source>
</evidence>
<dbReference type="InterPro" id="IPR002155">
    <property type="entry name" value="Thiolase"/>
</dbReference>
<dbReference type="Pfam" id="PF00108">
    <property type="entry name" value="Thiolase_N"/>
    <property type="match status" value="1"/>
</dbReference>
<dbReference type="FunFam" id="3.40.47.10:FF:000010">
    <property type="entry name" value="Acetyl-CoA acetyltransferase (Thiolase)"/>
    <property type="match status" value="1"/>
</dbReference>
<dbReference type="InterPro" id="IPR020617">
    <property type="entry name" value="Thiolase_C"/>
</dbReference>
<feature type="domain" description="Thiolase N-terminal" evidence="7">
    <location>
        <begin position="10"/>
        <end position="269"/>
    </location>
</feature>
<dbReference type="CTD" id="39"/>
<dbReference type="InterPro" id="IPR020610">
    <property type="entry name" value="Thiolase_AS"/>
</dbReference>
<reference evidence="9" key="3">
    <citation type="submission" date="2025-09" db="UniProtKB">
        <authorList>
            <consortium name="Ensembl"/>
        </authorList>
    </citation>
    <scope>IDENTIFICATION</scope>
    <source>
        <strain evidence="9">Glennie</strain>
    </source>
</reference>
<evidence type="ECO:0000256" key="1">
    <source>
        <dbReference type="ARBA" id="ARBA00005189"/>
    </source>
</evidence>
<comment type="similarity">
    <text evidence="2 6">Belongs to the thiolase-like superfamily. Thiolase family.</text>
</comment>
<dbReference type="GO" id="GO:0003985">
    <property type="term" value="F:acetyl-CoA C-acetyltransferase activity"/>
    <property type="evidence" value="ECO:0000318"/>
    <property type="project" value="GO_Central"/>
</dbReference>
<dbReference type="PANTHER" id="PTHR18919">
    <property type="entry name" value="ACETYL-COA C-ACYLTRANSFERASE"/>
    <property type="match status" value="1"/>
</dbReference>
<sequence>MSTSGGPDPVVVAAAARTAIGSFNGSLSTVPVHELGSTAIKEVLKRARVSPDEVSEVIFGHVLAAGCGQNPARQASVAAGLPYGVPAWSCQMICGSGLKAVCLGAQSVALGDASVVVAGGMENMSKAPHLVHMRVGVKMGETPLRDSILCDGLTDAFFNYHMGVTAENVAQKWQVNREEQDQLAVVSQNRTEAAQKAGYFDKEIVPILVPSRKGPVEVRVDEFPRHGSTAEAMSKLKPYFLTDGTGTVTPANASGLNDGAAAVVLMRKSEAERRGLDPLARVVAWAQAGVDPSVMGIGPIPAIRQAVAKAGWTLDEVDLFEINEAFASVAAAITKDLGLNPEKVNVQGGAIALGHPLGASGCRILVTLLYALERTGGKRGVAALCVGGGMAVAMCVER</sequence>
<dbReference type="GeneTree" id="ENSGT01030000234626"/>
<dbReference type="GO" id="GO:0005737">
    <property type="term" value="C:cytoplasm"/>
    <property type="evidence" value="ECO:0007669"/>
    <property type="project" value="Ensembl"/>
</dbReference>
<dbReference type="InterPro" id="IPR016039">
    <property type="entry name" value="Thiolase-like"/>
</dbReference>
<reference evidence="9 10" key="1">
    <citation type="journal article" date="2008" name="Nature">
        <title>Genome analysis of the platypus reveals unique signatures of evolution.</title>
        <authorList>
            <person name="Warren W.C."/>
            <person name="Hillier L.W."/>
            <person name="Marshall Graves J.A."/>
            <person name="Birney E."/>
            <person name="Ponting C.P."/>
            <person name="Grutzner F."/>
            <person name="Belov K."/>
            <person name="Miller W."/>
            <person name="Clarke L."/>
            <person name="Chinwalla A.T."/>
            <person name="Yang S.P."/>
            <person name="Heger A."/>
            <person name="Locke D.P."/>
            <person name="Miethke P."/>
            <person name="Waters P.D."/>
            <person name="Veyrunes F."/>
            <person name="Fulton L."/>
            <person name="Fulton B."/>
            <person name="Graves T."/>
            <person name="Wallis J."/>
            <person name="Puente X.S."/>
            <person name="Lopez-Otin C."/>
            <person name="Ordonez G.R."/>
            <person name="Eichler E.E."/>
            <person name="Chen L."/>
            <person name="Cheng Z."/>
            <person name="Deakin J.E."/>
            <person name="Alsop A."/>
            <person name="Thompson K."/>
            <person name="Kirby P."/>
            <person name="Papenfuss A.T."/>
            <person name="Wakefield M.J."/>
            <person name="Olender T."/>
            <person name="Lancet D."/>
            <person name="Huttley G.A."/>
            <person name="Smit A.F."/>
            <person name="Pask A."/>
            <person name="Temple-Smith P."/>
            <person name="Batzer M.A."/>
            <person name="Walker J.A."/>
            <person name="Konkel M.K."/>
            <person name="Harris R.S."/>
            <person name="Whittington C.M."/>
            <person name="Wong E.S."/>
            <person name="Gemmell N.J."/>
            <person name="Buschiazzo E."/>
            <person name="Vargas Jentzsch I.M."/>
            <person name="Merkel A."/>
            <person name="Schmitz J."/>
            <person name="Zemann A."/>
            <person name="Churakov G."/>
            <person name="Kriegs J.O."/>
            <person name="Brosius J."/>
            <person name="Murchison E.P."/>
            <person name="Sachidanandam R."/>
            <person name="Smith C."/>
            <person name="Hannon G.J."/>
            <person name="Tsend-Ayush E."/>
            <person name="McMillan D."/>
            <person name="Attenborough R."/>
            <person name="Rens W."/>
            <person name="Ferguson-Smith M."/>
            <person name="Lefevre C.M."/>
            <person name="Sharp J.A."/>
            <person name="Nicholas K.R."/>
            <person name="Ray D.A."/>
            <person name="Kube M."/>
            <person name="Reinhardt R."/>
            <person name="Pringle T.H."/>
            <person name="Taylor J."/>
            <person name="Jones R.C."/>
            <person name="Nixon B."/>
            <person name="Dacheux J.L."/>
            <person name="Niwa H."/>
            <person name="Sekita Y."/>
            <person name="Huang X."/>
            <person name="Stark A."/>
            <person name="Kheradpour P."/>
            <person name="Kellis M."/>
            <person name="Flicek P."/>
            <person name="Chen Y."/>
            <person name="Webber C."/>
            <person name="Hardison R."/>
            <person name="Nelson J."/>
            <person name="Hallsworth-Pepin K."/>
            <person name="Delehaunty K."/>
            <person name="Markovic C."/>
            <person name="Minx P."/>
            <person name="Feng Y."/>
            <person name="Kremitzki C."/>
            <person name="Mitreva M."/>
            <person name="Glasscock J."/>
            <person name="Wylie T."/>
            <person name="Wohldmann P."/>
            <person name="Thiru P."/>
            <person name="Nhan M.N."/>
            <person name="Pohl C.S."/>
            <person name="Smith S.M."/>
            <person name="Hou S."/>
            <person name="Nefedov M."/>
            <person name="de Jong P.J."/>
            <person name="Renfree M.B."/>
            <person name="Mardis E.R."/>
            <person name="Wilson R.K."/>
        </authorList>
    </citation>
    <scope>NUCLEOTIDE SEQUENCE [LARGE SCALE GENOMIC DNA]</scope>
    <source>
        <strain evidence="9 10">Glennie</strain>
    </source>
</reference>
<accession>A0A6I8NL23</accession>
<gene>
    <name evidence="9" type="primary">ACAT2</name>
</gene>
<dbReference type="Pfam" id="PF02803">
    <property type="entry name" value="Thiolase_C"/>
    <property type="match status" value="1"/>
</dbReference>
<dbReference type="GeneID" id="100078952"/>
<dbReference type="KEGG" id="oaa:100078952"/>
<name>A0A6I8NL23_ORNAN</name>
<dbReference type="CDD" id="cd00751">
    <property type="entry name" value="thiolase"/>
    <property type="match status" value="1"/>
</dbReference>
<dbReference type="Bgee" id="ENSOANG00000048813">
    <property type="expression patterns" value="Expressed in fibroblast and 8 other cell types or tissues"/>
</dbReference>
<dbReference type="PANTHER" id="PTHR18919:SF107">
    <property type="entry name" value="ACETYL-COA ACETYLTRANSFERASE, CYTOSOLIC"/>
    <property type="match status" value="1"/>
</dbReference>
<dbReference type="NCBIfam" id="TIGR01930">
    <property type="entry name" value="AcCoA-C-Actrans"/>
    <property type="match status" value="1"/>
</dbReference>
<dbReference type="PIRSF" id="PIRSF000429">
    <property type="entry name" value="Ac-CoA_Ac_transf"/>
    <property type="match status" value="1"/>
</dbReference>
<dbReference type="FunCoup" id="A0A6I8NL23">
    <property type="interactions" value="708"/>
</dbReference>
<evidence type="ECO:0000313" key="9">
    <source>
        <dbReference type="Ensembl" id="ENSOANP00000041796.1"/>
    </source>
</evidence>
<evidence type="ECO:0000313" key="10">
    <source>
        <dbReference type="Proteomes" id="UP000002279"/>
    </source>
</evidence>
<evidence type="ECO:0000256" key="2">
    <source>
        <dbReference type="ARBA" id="ARBA00010982"/>
    </source>
</evidence>
<feature type="domain" description="Thiolase C-terminal" evidence="8">
    <location>
        <begin position="277"/>
        <end position="398"/>
    </location>
</feature>
<evidence type="ECO:0000256" key="4">
    <source>
        <dbReference type="ARBA" id="ARBA00023315"/>
    </source>
</evidence>
<dbReference type="InterPro" id="IPR020616">
    <property type="entry name" value="Thiolase_N"/>
</dbReference>
<keyword evidence="10" id="KW-1185">Reference proteome</keyword>
<evidence type="ECO:0000259" key="8">
    <source>
        <dbReference type="Pfam" id="PF02803"/>
    </source>
</evidence>
<dbReference type="PROSITE" id="PS00737">
    <property type="entry name" value="THIOLASE_2"/>
    <property type="match status" value="1"/>
</dbReference>
<keyword evidence="4 6" id="KW-0012">Acyltransferase</keyword>
<protein>
    <submittedName>
        <fullName evidence="9">Acetyl-CoA acetyltransferase 2</fullName>
    </submittedName>
</protein>
<dbReference type="OMA" id="ICPSIAI"/>
<feature type="active site" description="Acyl-thioester intermediate" evidence="5">
    <location>
        <position position="94"/>
    </location>
</feature>
<reference evidence="9" key="2">
    <citation type="submission" date="2025-08" db="UniProtKB">
        <authorList>
            <consortium name="Ensembl"/>
        </authorList>
    </citation>
    <scope>IDENTIFICATION</scope>
    <source>
        <strain evidence="9">Glennie</strain>
    </source>
</reference>
<comment type="pathway">
    <text evidence="1">Lipid metabolism.</text>
</comment>
<evidence type="ECO:0000256" key="5">
    <source>
        <dbReference type="PIRSR" id="PIRSR000429-1"/>
    </source>
</evidence>
<proteinExistence type="inferred from homology"/>
<keyword evidence="3 6" id="KW-0808">Transferase</keyword>
<dbReference type="Ensembl" id="ENSOANT00000049422.1">
    <property type="protein sequence ID" value="ENSOANP00000041796.1"/>
    <property type="gene ID" value="ENSOANG00000048813.1"/>
</dbReference>
<feature type="active site" description="Proton acceptor" evidence="5">
    <location>
        <position position="355"/>
    </location>
</feature>
<evidence type="ECO:0000256" key="6">
    <source>
        <dbReference type="RuleBase" id="RU003557"/>
    </source>
</evidence>
<evidence type="ECO:0000259" key="7">
    <source>
        <dbReference type="Pfam" id="PF00108"/>
    </source>
</evidence>
<organism evidence="9 10">
    <name type="scientific">Ornithorhynchus anatinus</name>
    <name type="common">Duckbill platypus</name>
    <dbReference type="NCBI Taxonomy" id="9258"/>
    <lineage>
        <taxon>Eukaryota</taxon>
        <taxon>Metazoa</taxon>
        <taxon>Chordata</taxon>
        <taxon>Craniata</taxon>
        <taxon>Vertebrata</taxon>
        <taxon>Euteleostomi</taxon>
        <taxon>Mammalia</taxon>
        <taxon>Monotremata</taxon>
        <taxon>Ornithorhynchidae</taxon>
        <taxon>Ornithorhynchus</taxon>
    </lineage>
</organism>
<dbReference type="RefSeq" id="XP_028909958.1">
    <property type="nucleotide sequence ID" value="XM_029054125.2"/>
</dbReference>
<dbReference type="InParanoid" id="A0A6I8NL23"/>